<dbReference type="AlphaFoldDB" id="A0AAE3VCK4"/>
<evidence type="ECO:0000256" key="1">
    <source>
        <dbReference type="ARBA" id="ARBA00010835"/>
    </source>
</evidence>
<feature type="region of interest" description="Disordered" evidence="2">
    <location>
        <begin position="115"/>
        <end position="153"/>
    </location>
</feature>
<accession>A0AAE3VCK4</accession>
<dbReference type="InterPro" id="IPR000352">
    <property type="entry name" value="Pep_chain_release_fac_I"/>
</dbReference>
<proteinExistence type="inferred from homology"/>
<dbReference type="PROSITE" id="PS00745">
    <property type="entry name" value="RF_PROK_I"/>
    <property type="match status" value="1"/>
</dbReference>
<dbReference type="Proteomes" id="UP001238163">
    <property type="component" value="Unassembled WGS sequence"/>
</dbReference>
<evidence type="ECO:0000256" key="2">
    <source>
        <dbReference type="SAM" id="MobiDB-lite"/>
    </source>
</evidence>
<evidence type="ECO:0000313" key="5">
    <source>
        <dbReference type="Proteomes" id="UP001238163"/>
    </source>
</evidence>
<protein>
    <submittedName>
        <fullName evidence="4">Ribosome-associated protein</fullName>
    </submittedName>
</protein>
<feature type="domain" description="Prokaryotic-type class I peptide chain release factors" evidence="3">
    <location>
        <begin position="36"/>
        <end position="52"/>
    </location>
</feature>
<organism evidence="4 5">
    <name type="scientific">Oligosphaera ethanolica</name>
    <dbReference type="NCBI Taxonomy" id="760260"/>
    <lineage>
        <taxon>Bacteria</taxon>
        <taxon>Pseudomonadati</taxon>
        <taxon>Lentisphaerota</taxon>
        <taxon>Oligosphaeria</taxon>
        <taxon>Oligosphaerales</taxon>
        <taxon>Oligosphaeraceae</taxon>
        <taxon>Oligosphaera</taxon>
    </lineage>
</organism>
<gene>
    <name evidence="4" type="ORF">J3R75_000122</name>
</gene>
<comment type="caution">
    <text evidence="4">The sequence shown here is derived from an EMBL/GenBank/DDBJ whole genome shotgun (WGS) entry which is preliminary data.</text>
</comment>
<dbReference type="FunFam" id="3.30.160.20:FF:000046">
    <property type="entry name" value="Peptidyl-tRNA hydrolase ICT1"/>
    <property type="match status" value="1"/>
</dbReference>
<sequence length="153" mass="16833">MTEVKTGQGSDGGGRFLRVGPTLQIALDEIEFEFTRASGPGGQHVNRTESAVQLRFPVMTSPSLPEGVRERLLKQIGSRLSGDGVLVITAQEYRSQKRNREAAIDRLVEMLLAAATPPKPRRATKPTRASKERRLATKRVRGETKRLRQGGDA</sequence>
<dbReference type="GO" id="GO:0004045">
    <property type="term" value="F:peptidyl-tRNA hydrolase activity"/>
    <property type="evidence" value="ECO:0007669"/>
    <property type="project" value="TreeGrafter"/>
</dbReference>
<dbReference type="EMBL" id="JAUSVL010000001">
    <property type="protein sequence ID" value="MDQ0288015.1"/>
    <property type="molecule type" value="Genomic_DNA"/>
</dbReference>
<reference evidence="4" key="1">
    <citation type="submission" date="2023-07" db="EMBL/GenBank/DDBJ databases">
        <title>Genomic Encyclopedia of Type Strains, Phase IV (KMG-IV): sequencing the most valuable type-strain genomes for metagenomic binning, comparative biology and taxonomic classification.</title>
        <authorList>
            <person name="Goeker M."/>
        </authorList>
    </citation>
    <scope>NUCLEOTIDE SEQUENCE</scope>
    <source>
        <strain evidence="4">DSM 24202</strain>
    </source>
</reference>
<keyword evidence="5" id="KW-1185">Reference proteome</keyword>
<dbReference type="InterPro" id="IPR045853">
    <property type="entry name" value="Pep_chain_release_fac_I_sf"/>
</dbReference>
<dbReference type="PANTHER" id="PTHR47814">
    <property type="entry name" value="PEPTIDYL-TRNA HYDROLASE ARFB"/>
    <property type="match status" value="1"/>
</dbReference>
<name>A0AAE3VCK4_9BACT</name>
<dbReference type="SUPFAM" id="SSF75620">
    <property type="entry name" value="Release factor"/>
    <property type="match status" value="1"/>
</dbReference>
<dbReference type="Gene3D" id="3.30.160.20">
    <property type="match status" value="1"/>
</dbReference>
<dbReference type="GO" id="GO:0043022">
    <property type="term" value="F:ribosome binding"/>
    <property type="evidence" value="ECO:0007669"/>
    <property type="project" value="TreeGrafter"/>
</dbReference>
<dbReference type="PANTHER" id="PTHR47814:SF1">
    <property type="entry name" value="PEPTIDYL-TRNA HYDROLASE ARFB"/>
    <property type="match status" value="1"/>
</dbReference>
<evidence type="ECO:0000259" key="3">
    <source>
        <dbReference type="PROSITE" id="PS00745"/>
    </source>
</evidence>
<dbReference type="Pfam" id="PF00472">
    <property type="entry name" value="RF-1"/>
    <property type="match status" value="1"/>
</dbReference>
<feature type="compositionally biased region" description="Basic and acidic residues" evidence="2">
    <location>
        <begin position="129"/>
        <end position="153"/>
    </location>
</feature>
<dbReference type="GO" id="GO:0003747">
    <property type="term" value="F:translation release factor activity"/>
    <property type="evidence" value="ECO:0007669"/>
    <property type="project" value="InterPro"/>
</dbReference>
<comment type="similarity">
    <text evidence="1">Belongs to the prokaryotic/mitochondrial release factor family.</text>
</comment>
<dbReference type="RefSeq" id="WP_307259179.1">
    <property type="nucleotide sequence ID" value="NZ_JAUSVL010000001.1"/>
</dbReference>
<dbReference type="NCBIfam" id="NF006718">
    <property type="entry name" value="PRK09256.1"/>
    <property type="match status" value="1"/>
</dbReference>
<evidence type="ECO:0000313" key="4">
    <source>
        <dbReference type="EMBL" id="MDQ0288015.1"/>
    </source>
</evidence>
<dbReference type="GO" id="GO:0072344">
    <property type="term" value="P:rescue of stalled ribosome"/>
    <property type="evidence" value="ECO:0007669"/>
    <property type="project" value="TreeGrafter"/>
</dbReference>